<organism evidence="1 2">
    <name type="scientific">Mesobacillus subterraneus</name>
    <dbReference type="NCBI Taxonomy" id="285983"/>
    <lineage>
        <taxon>Bacteria</taxon>
        <taxon>Bacillati</taxon>
        <taxon>Bacillota</taxon>
        <taxon>Bacilli</taxon>
        <taxon>Bacillales</taxon>
        <taxon>Bacillaceae</taxon>
        <taxon>Mesobacillus</taxon>
    </lineage>
</organism>
<dbReference type="Proteomes" id="UP000279911">
    <property type="component" value="Unassembled WGS sequence"/>
</dbReference>
<name>A0A3R9E841_9BACI</name>
<dbReference type="AlphaFoldDB" id="A0A3R9E841"/>
<dbReference type="RefSeq" id="WP_125480776.1">
    <property type="nucleotide sequence ID" value="NZ_RSFW01000017.1"/>
</dbReference>
<dbReference type="OrthoDB" id="2718899at2"/>
<comment type="caution">
    <text evidence="1">The sequence shown here is derived from an EMBL/GenBank/DDBJ whole genome shotgun (WGS) entry which is preliminary data.</text>
</comment>
<dbReference type="InterPro" id="IPR019723">
    <property type="entry name" value="Uncharacterised_YfmQ"/>
</dbReference>
<reference evidence="2" key="1">
    <citation type="submission" date="2018-12" db="EMBL/GenBank/DDBJ databases">
        <title>Bacillus chawlae sp. nov., Bacillus glennii sp. nov., and Bacillus saganii sp. nov. Isolated from the Vehicle Assembly Building at Kennedy Space Center where the Viking Spacecraft were Assembled.</title>
        <authorList>
            <person name="Seuylemezian A."/>
            <person name="Vaishampayan P."/>
        </authorList>
    </citation>
    <scope>NUCLEOTIDE SEQUENCE [LARGE SCALE GENOMIC DNA]</scope>
    <source>
        <strain evidence="2">DSM 13966</strain>
    </source>
</reference>
<gene>
    <name evidence="1" type="ORF">EJA10_14690</name>
</gene>
<protein>
    <submittedName>
        <fullName evidence="1">Uncharacterized protein</fullName>
    </submittedName>
</protein>
<evidence type="ECO:0000313" key="2">
    <source>
        <dbReference type="Proteomes" id="UP000279911"/>
    </source>
</evidence>
<dbReference type="Pfam" id="PF10787">
    <property type="entry name" value="YfmQ"/>
    <property type="match status" value="1"/>
</dbReference>
<accession>A0A3R9E841</accession>
<dbReference type="EMBL" id="RSFW01000017">
    <property type="protein sequence ID" value="RSD26075.1"/>
    <property type="molecule type" value="Genomic_DNA"/>
</dbReference>
<evidence type="ECO:0000313" key="1">
    <source>
        <dbReference type="EMBL" id="RSD26075.1"/>
    </source>
</evidence>
<proteinExistence type="predicted"/>
<sequence length="49" mass="5674">MVWVIPIILLSSFNIVITFLPSGPVEWVLSKFEWHLTLDKESINFTALK</sequence>